<dbReference type="EMBL" id="JAFEMO010000003">
    <property type="protein sequence ID" value="KAH7573641.1"/>
    <property type="molecule type" value="Genomic_DNA"/>
</dbReference>
<sequence>MDTEEIASLCVVLSIQENKEPLSYMSAFFKEVGERKLALCLSGRVMASKFVNQKAFNVIIPKILRPTQTMEVELIQDNTFALRFKIQLDLRRVSTGGPRSFDNSLIVVEQPRGLGSLTGLAFNRAEFWIQIHNALLLCINREIGTFLDETKTIMLLRYERLPEFYFRCGHIGYALRVCPMVNEDSNTGSPTHEHCIVPHGHGPAPNIDPYAQPLHDTLHVSLHAPMDVSNPSLDNGVGKSSHPSVDTSVLVNGGLDQCPLIVVVYPNSVFILIHMEALSSPGVPILFQLYVLPLDNYQTSSPPNGNIYVDIVPAIPYNSSKVISVLPLNPVTGLSVCSDPSVGVKTPTTSNSLAASTISVVSFKI</sequence>
<evidence type="ECO:0000313" key="2">
    <source>
        <dbReference type="Proteomes" id="UP000827721"/>
    </source>
</evidence>
<gene>
    <name evidence="1" type="ORF">JRO89_XS03G0185000</name>
</gene>
<keyword evidence="2" id="KW-1185">Reference proteome</keyword>
<proteinExistence type="predicted"/>
<evidence type="ECO:0000313" key="1">
    <source>
        <dbReference type="EMBL" id="KAH7573641.1"/>
    </source>
</evidence>
<organism evidence="1 2">
    <name type="scientific">Xanthoceras sorbifolium</name>
    <dbReference type="NCBI Taxonomy" id="99658"/>
    <lineage>
        <taxon>Eukaryota</taxon>
        <taxon>Viridiplantae</taxon>
        <taxon>Streptophyta</taxon>
        <taxon>Embryophyta</taxon>
        <taxon>Tracheophyta</taxon>
        <taxon>Spermatophyta</taxon>
        <taxon>Magnoliopsida</taxon>
        <taxon>eudicotyledons</taxon>
        <taxon>Gunneridae</taxon>
        <taxon>Pentapetalae</taxon>
        <taxon>rosids</taxon>
        <taxon>malvids</taxon>
        <taxon>Sapindales</taxon>
        <taxon>Sapindaceae</taxon>
        <taxon>Xanthoceroideae</taxon>
        <taxon>Xanthoceras</taxon>
    </lineage>
</organism>
<protein>
    <recommendedName>
        <fullName evidence="3">Zinc knuckle CX2CX4HX4C domain-containing protein</fullName>
    </recommendedName>
</protein>
<comment type="caution">
    <text evidence="1">The sequence shown here is derived from an EMBL/GenBank/DDBJ whole genome shotgun (WGS) entry which is preliminary data.</text>
</comment>
<dbReference type="Proteomes" id="UP000827721">
    <property type="component" value="Unassembled WGS sequence"/>
</dbReference>
<name>A0ABQ8IAQ9_9ROSI</name>
<reference evidence="1 2" key="1">
    <citation type="submission" date="2021-02" db="EMBL/GenBank/DDBJ databases">
        <title>Plant Genome Project.</title>
        <authorList>
            <person name="Zhang R.-G."/>
        </authorList>
    </citation>
    <scope>NUCLEOTIDE SEQUENCE [LARGE SCALE GENOMIC DNA]</scope>
    <source>
        <tissue evidence="1">Leaves</tissue>
    </source>
</reference>
<accession>A0ABQ8IAQ9</accession>
<evidence type="ECO:0008006" key="3">
    <source>
        <dbReference type="Google" id="ProtNLM"/>
    </source>
</evidence>